<proteinExistence type="predicted"/>
<comment type="subcellular location">
    <subcellularLocation>
        <location evidence="1">Membrane</location>
    </subcellularLocation>
</comment>
<feature type="domain" description="OmpA-like" evidence="4">
    <location>
        <begin position="325"/>
        <end position="442"/>
    </location>
</feature>
<keyword evidence="2 3" id="KW-0472">Membrane</keyword>
<dbReference type="InterPro" id="IPR006665">
    <property type="entry name" value="OmpA-like"/>
</dbReference>
<dbReference type="GO" id="GO:0016020">
    <property type="term" value="C:membrane"/>
    <property type="evidence" value="ECO:0007669"/>
    <property type="project" value="UniProtKB-SubCell"/>
</dbReference>
<gene>
    <name evidence="5" type="ORF">FJY68_09425</name>
</gene>
<dbReference type="PROSITE" id="PS51123">
    <property type="entry name" value="OMPA_2"/>
    <property type="match status" value="1"/>
</dbReference>
<sequence length="442" mass="48053">MVVGSPRTGFRRDRRPVLLCAIAALALVAAPAWVGRAAAATSRQFNSPTLLYETPTADVLPPGALALAADMTYPLVQTSQNVNYPEANVNIRFSPIKRLDFALTAYTFSDYVLEAKYRILGGEPDRFGLAVGVYDVGLNGYVSPVGHDTADAWPDTKYTDSSKTNVRTYESFSAFAVASLPVTRFARLNIGLGRGRFVGYSIHSKYFNSDFLLGGYHQWAVALFGGAEIYVLPHVALVAEASTRDLNAGVKANFGSFTATAAWTKMEGLVFSEGDERFGRLFVGASYQFNDLSGLAGLFRRRECPPPPEPVPPPPGPIEVPVGPAPSERKFELLPIYFDLDQSVIRPGDAEILKRNAEAILAKARAGLKADVLIEGHCCPLASEMYNVGLGMRRAEAAQAYLVGLGVDAALLTAESFGEANPPYTDTADYHLDRRCEFKWKY</sequence>
<dbReference type="InterPro" id="IPR036737">
    <property type="entry name" value="OmpA-like_sf"/>
</dbReference>
<accession>A0A938BTW1</accession>
<dbReference type="Gene3D" id="3.30.1330.60">
    <property type="entry name" value="OmpA-like domain"/>
    <property type="match status" value="1"/>
</dbReference>
<dbReference type="EMBL" id="VGIR01000057">
    <property type="protein sequence ID" value="MBM3332052.1"/>
    <property type="molecule type" value="Genomic_DNA"/>
</dbReference>
<evidence type="ECO:0000313" key="6">
    <source>
        <dbReference type="Proteomes" id="UP000779900"/>
    </source>
</evidence>
<dbReference type="SUPFAM" id="SSF103088">
    <property type="entry name" value="OmpA-like"/>
    <property type="match status" value="1"/>
</dbReference>
<dbReference type="Pfam" id="PF00691">
    <property type="entry name" value="OmpA"/>
    <property type="match status" value="1"/>
</dbReference>
<evidence type="ECO:0000256" key="2">
    <source>
        <dbReference type="ARBA" id="ARBA00023136"/>
    </source>
</evidence>
<evidence type="ECO:0000256" key="3">
    <source>
        <dbReference type="PROSITE-ProRule" id="PRU00473"/>
    </source>
</evidence>
<reference evidence="5" key="1">
    <citation type="submission" date="2019-03" db="EMBL/GenBank/DDBJ databases">
        <title>Lake Tanganyika Metagenome-Assembled Genomes (MAGs).</title>
        <authorList>
            <person name="Tran P."/>
        </authorList>
    </citation>
    <scope>NUCLEOTIDE SEQUENCE</scope>
    <source>
        <strain evidence="5">K_DeepCast_150m_m2_040</strain>
    </source>
</reference>
<dbReference type="AlphaFoldDB" id="A0A938BTW1"/>
<evidence type="ECO:0000259" key="4">
    <source>
        <dbReference type="PROSITE" id="PS51123"/>
    </source>
</evidence>
<protein>
    <submittedName>
        <fullName evidence="5">OmpA family protein</fullName>
    </submittedName>
</protein>
<dbReference type="InterPro" id="IPR006664">
    <property type="entry name" value="OMP_bac"/>
</dbReference>
<evidence type="ECO:0000256" key="1">
    <source>
        <dbReference type="ARBA" id="ARBA00004370"/>
    </source>
</evidence>
<organism evidence="5 6">
    <name type="scientific">candidate division WOR-3 bacterium</name>
    <dbReference type="NCBI Taxonomy" id="2052148"/>
    <lineage>
        <taxon>Bacteria</taxon>
        <taxon>Bacteria division WOR-3</taxon>
    </lineage>
</organism>
<dbReference type="Proteomes" id="UP000779900">
    <property type="component" value="Unassembled WGS sequence"/>
</dbReference>
<dbReference type="PRINTS" id="PR01021">
    <property type="entry name" value="OMPADOMAIN"/>
</dbReference>
<name>A0A938BTW1_UNCW3</name>
<comment type="caution">
    <text evidence="5">The sequence shown here is derived from an EMBL/GenBank/DDBJ whole genome shotgun (WGS) entry which is preliminary data.</text>
</comment>
<dbReference type="CDD" id="cd07185">
    <property type="entry name" value="OmpA_C-like"/>
    <property type="match status" value="1"/>
</dbReference>
<evidence type="ECO:0000313" key="5">
    <source>
        <dbReference type="EMBL" id="MBM3332052.1"/>
    </source>
</evidence>